<accession>A0A9W6MQX0</accession>
<dbReference type="InterPro" id="IPR013785">
    <property type="entry name" value="Aldolase_TIM"/>
</dbReference>
<dbReference type="SUPFAM" id="SSF51366">
    <property type="entry name" value="Ribulose-phoshate binding barrel"/>
    <property type="match status" value="1"/>
</dbReference>
<dbReference type="Gene3D" id="3.20.20.70">
    <property type="entry name" value="Aldolase class I"/>
    <property type="match status" value="1"/>
</dbReference>
<comment type="caution">
    <text evidence="6">The sequence shown here is derived from an EMBL/GenBank/DDBJ whole genome shotgun (WGS) entry which is preliminary data.</text>
</comment>
<dbReference type="Proteomes" id="UP001143400">
    <property type="component" value="Unassembled WGS sequence"/>
</dbReference>
<sequence length="253" mass="26747">MWNHERAGGAARLEVIPVLDLMGGQVVHARRGERDAYRPIQSSLVAGADPLAIVAALLGLAPFRTLYIADLDAIRRRGSHDAVIDGLRAAFRDLEIWVDRGETDILALRRRAARAAGVSVIGSESFSDVFALKRALAAGPSVLSLDHDASGRMGPPEIHDSAKLWPDRVIVMTLARVGAGAGPDVERLTEVLARAEGRKVYAAGGVRDASDLDALTDLGVAGVLAASALHDGRLDGPTLSRALAASRRTPPRP</sequence>
<dbReference type="InterPro" id="IPR011060">
    <property type="entry name" value="RibuloseP-bd_barrel"/>
</dbReference>
<organism evidence="6 7">
    <name type="scientific">Methylopila capsulata</name>
    <dbReference type="NCBI Taxonomy" id="61654"/>
    <lineage>
        <taxon>Bacteria</taxon>
        <taxon>Pseudomonadati</taxon>
        <taxon>Pseudomonadota</taxon>
        <taxon>Alphaproteobacteria</taxon>
        <taxon>Hyphomicrobiales</taxon>
        <taxon>Methylopilaceae</taxon>
        <taxon>Methylopila</taxon>
    </lineage>
</organism>
<proteinExistence type="inferred from homology"/>
<evidence type="ECO:0000313" key="7">
    <source>
        <dbReference type="Proteomes" id="UP001143400"/>
    </source>
</evidence>
<dbReference type="GO" id="GO:0003949">
    <property type="term" value="F:1-(5-phosphoribosyl)-5-[(5-phosphoribosylamino)methylideneamino]imidazole-4-carboxamide isomerase activity"/>
    <property type="evidence" value="ECO:0007669"/>
    <property type="project" value="InterPro"/>
</dbReference>
<dbReference type="EMBL" id="BSFF01000002">
    <property type="protein sequence ID" value="GLK55135.1"/>
    <property type="molecule type" value="Genomic_DNA"/>
</dbReference>
<evidence type="ECO:0000313" key="6">
    <source>
        <dbReference type="EMBL" id="GLK55135.1"/>
    </source>
</evidence>
<dbReference type="GO" id="GO:0005737">
    <property type="term" value="C:cytoplasm"/>
    <property type="evidence" value="ECO:0007669"/>
    <property type="project" value="TreeGrafter"/>
</dbReference>
<dbReference type="GO" id="GO:0000105">
    <property type="term" value="P:L-histidine biosynthetic process"/>
    <property type="evidence" value="ECO:0007669"/>
    <property type="project" value="UniProtKB-KW"/>
</dbReference>
<gene>
    <name evidence="6" type="ORF">GCM10008170_11540</name>
</gene>
<keyword evidence="3 5" id="KW-0368">Histidine biosynthesis</keyword>
<dbReference type="GO" id="GO:0000162">
    <property type="term" value="P:L-tryptophan biosynthetic process"/>
    <property type="evidence" value="ECO:0007669"/>
    <property type="project" value="TreeGrafter"/>
</dbReference>
<keyword evidence="2 5" id="KW-0028">Amino-acid biosynthesis</keyword>
<reference evidence="6" key="2">
    <citation type="submission" date="2023-01" db="EMBL/GenBank/DDBJ databases">
        <authorList>
            <person name="Sun Q."/>
            <person name="Evtushenko L."/>
        </authorList>
    </citation>
    <scope>NUCLEOTIDE SEQUENCE</scope>
    <source>
        <strain evidence="6">VKM B-1606</strain>
    </source>
</reference>
<protein>
    <submittedName>
        <fullName evidence="6">Nickel transporter</fullName>
    </submittedName>
</protein>
<dbReference type="PANTHER" id="PTHR43090:SF2">
    <property type="entry name" value="1-(5-PHOSPHORIBOSYL)-5-[(5-PHOSPHORIBOSYLAMINO)METHYLIDENEAMINO] IMIDAZOLE-4-CARBOXAMIDE ISOMERASE"/>
    <property type="match status" value="1"/>
</dbReference>
<name>A0A9W6MQX0_9HYPH</name>
<evidence type="ECO:0000256" key="5">
    <source>
        <dbReference type="RuleBase" id="RU003657"/>
    </source>
</evidence>
<evidence type="ECO:0000256" key="4">
    <source>
        <dbReference type="ARBA" id="ARBA00029440"/>
    </source>
</evidence>
<reference evidence="6" key="1">
    <citation type="journal article" date="2014" name="Int. J. Syst. Evol. Microbiol.">
        <title>Complete genome sequence of Corynebacterium casei LMG S-19264T (=DSM 44701T), isolated from a smear-ripened cheese.</title>
        <authorList>
            <consortium name="US DOE Joint Genome Institute (JGI-PGF)"/>
            <person name="Walter F."/>
            <person name="Albersmeier A."/>
            <person name="Kalinowski J."/>
            <person name="Ruckert C."/>
        </authorList>
    </citation>
    <scope>NUCLEOTIDE SEQUENCE</scope>
    <source>
        <strain evidence="6">VKM B-1606</strain>
    </source>
</reference>
<dbReference type="PANTHER" id="PTHR43090">
    <property type="entry name" value="1-(5-PHOSPHORIBOSYL)-5-[(5-PHOSPHORIBOSYLAMINO)METHYLIDENEAMINO] IMIDAZOLE-4-CARBOXAMIDE ISOMERASE"/>
    <property type="match status" value="1"/>
</dbReference>
<comment type="pathway">
    <text evidence="4">Amino-acid biosynthesis.</text>
</comment>
<dbReference type="InterPro" id="IPR044524">
    <property type="entry name" value="Isoase_HisA-like"/>
</dbReference>
<dbReference type="CDD" id="cd04723">
    <property type="entry name" value="HisA_HisF"/>
    <property type="match status" value="1"/>
</dbReference>
<comment type="similarity">
    <text evidence="1 5">Belongs to the HisA/HisF family.</text>
</comment>
<dbReference type="AlphaFoldDB" id="A0A9W6MQX0"/>
<evidence type="ECO:0000256" key="2">
    <source>
        <dbReference type="ARBA" id="ARBA00022605"/>
    </source>
</evidence>
<evidence type="ECO:0000256" key="1">
    <source>
        <dbReference type="ARBA" id="ARBA00009667"/>
    </source>
</evidence>
<evidence type="ECO:0000256" key="3">
    <source>
        <dbReference type="ARBA" id="ARBA00023102"/>
    </source>
</evidence>
<dbReference type="InterPro" id="IPR006062">
    <property type="entry name" value="His_biosynth"/>
</dbReference>
<dbReference type="Pfam" id="PF00977">
    <property type="entry name" value="His_biosynth"/>
    <property type="match status" value="1"/>
</dbReference>